<organism evidence="2 3">
    <name type="scientific">Flavobacterium araucananum</name>
    <dbReference type="NCBI Taxonomy" id="946678"/>
    <lineage>
        <taxon>Bacteria</taxon>
        <taxon>Pseudomonadati</taxon>
        <taxon>Bacteroidota</taxon>
        <taxon>Flavobacteriia</taxon>
        <taxon>Flavobacteriales</taxon>
        <taxon>Flavobacteriaceae</taxon>
        <taxon>Flavobacterium</taxon>
    </lineage>
</organism>
<feature type="coiled-coil region" evidence="1">
    <location>
        <begin position="360"/>
        <end position="387"/>
    </location>
</feature>
<dbReference type="Proteomes" id="UP000214684">
    <property type="component" value="Unassembled WGS sequence"/>
</dbReference>
<sequence>MTSARLFILGEERDLLWTNMNYKRQVDAFGAPSTYIEGGLITLSFVSQENDYALWHNLLKGVHQETDRMEKGEIHFYGSGDQDIPIRKYKFSDAYIVFFSETFDAFGSGSLQTVLTLSPAIQNYGLTKDFVKYWQVSWIKPTEPVYYRPAQEEEDRIIYINGHFYNKDGTFEGKVNETDYEGSINDVYVCDGKSTQKDKNGNDFVTYNNTKLLKENDVNVSHEKFINLASIAYGECSLEYNVEVKLELFAIAYVNYKHPKNVAYGKDSAGAVSFRKKENEKRNGTVMQTAIAAVINALTDGQDYSNGADSWDGVDVLTGRFDAKWKQENHFRLRVHGKRKGITDPDNLSPIFYDTTKKALEDKIKNLNTSESLKKDYKNKLDNLKNLIIYKEEYEVVNKKDKLKYTPCFEILATHAASIFYKELK</sequence>
<evidence type="ECO:0000313" key="2">
    <source>
        <dbReference type="EMBL" id="OXE97407.1"/>
    </source>
</evidence>
<protein>
    <submittedName>
        <fullName evidence="2">Uncharacterized protein</fullName>
    </submittedName>
</protein>
<evidence type="ECO:0000256" key="1">
    <source>
        <dbReference type="SAM" id="Coils"/>
    </source>
</evidence>
<reference evidence="2 3" key="1">
    <citation type="submission" date="2016-11" db="EMBL/GenBank/DDBJ databases">
        <title>Whole genomes of Flavobacteriaceae.</title>
        <authorList>
            <person name="Stine C."/>
            <person name="Li C."/>
            <person name="Tadesse D."/>
        </authorList>
    </citation>
    <scope>NUCLEOTIDE SEQUENCE [LARGE SCALE GENOMIC DNA]</scope>
    <source>
        <strain evidence="2 3">DSM 24704</strain>
    </source>
</reference>
<comment type="caution">
    <text evidence="2">The sequence shown here is derived from an EMBL/GenBank/DDBJ whole genome shotgun (WGS) entry which is preliminary data.</text>
</comment>
<dbReference type="OrthoDB" id="1221248at2"/>
<dbReference type="Pfam" id="PF17642">
    <property type="entry name" value="TssD"/>
    <property type="match status" value="1"/>
</dbReference>
<proteinExistence type="predicted"/>
<dbReference type="AlphaFoldDB" id="A0A227NIV5"/>
<evidence type="ECO:0000313" key="3">
    <source>
        <dbReference type="Proteomes" id="UP000214684"/>
    </source>
</evidence>
<keyword evidence="3" id="KW-1185">Reference proteome</keyword>
<name>A0A227NIV5_9FLAO</name>
<accession>A0A227NIV5</accession>
<dbReference type="EMBL" id="MUGS01000076">
    <property type="protein sequence ID" value="OXE97407.1"/>
    <property type="molecule type" value="Genomic_DNA"/>
</dbReference>
<dbReference type="GO" id="GO:0033104">
    <property type="term" value="C:type VI protein secretion system complex"/>
    <property type="evidence" value="ECO:0007669"/>
    <property type="project" value="InterPro"/>
</dbReference>
<dbReference type="RefSeq" id="WP_089481874.1">
    <property type="nucleotide sequence ID" value="NZ_MUGS01000076.1"/>
</dbReference>
<gene>
    <name evidence="2" type="ORF">B0A64_23355</name>
</gene>
<dbReference type="InterPro" id="IPR041408">
    <property type="entry name" value="Hcp_Tssd"/>
</dbReference>
<keyword evidence="1" id="KW-0175">Coiled coil</keyword>